<proteinExistence type="predicted"/>
<protein>
    <submittedName>
        <fullName evidence="3">Uncharacterized protein</fullName>
    </submittedName>
</protein>
<reference evidence="3" key="1">
    <citation type="submission" date="2014-09" db="EMBL/GenBank/DDBJ databases">
        <title>Genome sequence of the luminous mushroom Mycena chlorophos for searching fungal bioluminescence genes.</title>
        <authorList>
            <person name="Tanaka Y."/>
            <person name="Kasuga D."/>
            <person name="Oba Y."/>
            <person name="Hase S."/>
            <person name="Sato K."/>
            <person name="Oba Y."/>
            <person name="Sakakibara Y."/>
        </authorList>
    </citation>
    <scope>NUCLEOTIDE SEQUENCE</scope>
</reference>
<feature type="compositionally biased region" description="Low complexity" evidence="2">
    <location>
        <begin position="13"/>
        <end position="22"/>
    </location>
</feature>
<gene>
    <name evidence="3" type="ORF">MCHLO_17032</name>
</gene>
<evidence type="ECO:0000313" key="4">
    <source>
        <dbReference type="Proteomes" id="UP000815677"/>
    </source>
</evidence>
<evidence type="ECO:0000256" key="2">
    <source>
        <dbReference type="SAM" id="MobiDB-lite"/>
    </source>
</evidence>
<keyword evidence="4" id="KW-1185">Reference proteome</keyword>
<name>A0ABQ0MCC8_MYCCL</name>
<feature type="coiled-coil region" evidence="1">
    <location>
        <begin position="27"/>
        <end position="86"/>
    </location>
</feature>
<feature type="region of interest" description="Disordered" evidence="2">
    <location>
        <begin position="1"/>
        <end position="27"/>
    </location>
</feature>
<evidence type="ECO:0000313" key="3">
    <source>
        <dbReference type="EMBL" id="GAT60947.1"/>
    </source>
</evidence>
<dbReference type="EMBL" id="DF849967">
    <property type="protein sequence ID" value="GAT60947.1"/>
    <property type="molecule type" value="Genomic_DNA"/>
</dbReference>
<evidence type="ECO:0000256" key="1">
    <source>
        <dbReference type="SAM" id="Coils"/>
    </source>
</evidence>
<dbReference type="Proteomes" id="UP000815677">
    <property type="component" value="Unassembled WGS sequence"/>
</dbReference>
<sequence length="144" mass="16062">MLDLLRARLNPQTSDTPSSSDPFGATTTQLLSERARLEEDIQRAYDECKAMTEAAEEDLARCESTYQQDQQRLSLAQKHNQQLQQRVDTGLELLQHMLPESSFRAMMAARSPHSKPVKPSALNNLAGNALRGVITQPTKLADAR</sequence>
<accession>A0ABQ0MCC8</accession>
<organism evidence="3 4">
    <name type="scientific">Mycena chlorophos</name>
    <name type="common">Agaric fungus</name>
    <name type="synonym">Agaricus chlorophos</name>
    <dbReference type="NCBI Taxonomy" id="658473"/>
    <lineage>
        <taxon>Eukaryota</taxon>
        <taxon>Fungi</taxon>
        <taxon>Dikarya</taxon>
        <taxon>Basidiomycota</taxon>
        <taxon>Agaricomycotina</taxon>
        <taxon>Agaricomycetes</taxon>
        <taxon>Agaricomycetidae</taxon>
        <taxon>Agaricales</taxon>
        <taxon>Marasmiineae</taxon>
        <taxon>Mycenaceae</taxon>
        <taxon>Mycena</taxon>
    </lineage>
</organism>
<keyword evidence="1" id="KW-0175">Coiled coil</keyword>